<evidence type="ECO:0000313" key="8">
    <source>
        <dbReference type="Proteomes" id="UP000001460"/>
    </source>
</evidence>
<organism evidence="7 8">
    <name type="scientific">Cryptosporidium muris (strain RN66)</name>
    <dbReference type="NCBI Taxonomy" id="441375"/>
    <lineage>
        <taxon>Eukaryota</taxon>
        <taxon>Sar</taxon>
        <taxon>Alveolata</taxon>
        <taxon>Apicomplexa</taxon>
        <taxon>Conoidasida</taxon>
        <taxon>Coccidia</taxon>
        <taxon>Eucoccidiorida</taxon>
        <taxon>Eimeriorina</taxon>
        <taxon>Cryptosporidiidae</taxon>
        <taxon>Cryptosporidium</taxon>
    </lineage>
</organism>
<dbReference type="GO" id="GO:0005524">
    <property type="term" value="F:ATP binding"/>
    <property type="evidence" value="ECO:0007669"/>
    <property type="project" value="UniProtKB-KW"/>
</dbReference>
<dbReference type="SMART" id="SM00847">
    <property type="entry name" value="HA2"/>
    <property type="match status" value="1"/>
</dbReference>
<dbReference type="PANTHER" id="PTHR18934">
    <property type="entry name" value="ATP-DEPENDENT RNA HELICASE"/>
    <property type="match status" value="1"/>
</dbReference>
<dbReference type="Gene3D" id="3.40.50.300">
    <property type="entry name" value="P-loop containing nucleotide triphosphate hydrolases"/>
    <property type="match status" value="2"/>
</dbReference>
<dbReference type="InterPro" id="IPR011709">
    <property type="entry name" value="DEAD-box_helicase_OB_fold"/>
</dbReference>
<evidence type="ECO:0000256" key="3">
    <source>
        <dbReference type="ARBA" id="ARBA00022801"/>
    </source>
</evidence>
<dbReference type="InterPro" id="IPR014001">
    <property type="entry name" value="Helicase_ATP-bd"/>
</dbReference>
<dbReference type="InterPro" id="IPR048333">
    <property type="entry name" value="HA2_WH"/>
</dbReference>
<dbReference type="Pfam" id="PF00271">
    <property type="entry name" value="Helicase_C"/>
    <property type="match status" value="1"/>
</dbReference>
<dbReference type="InterPro" id="IPR027417">
    <property type="entry name" value="P-loop_NTPase"/>
</dbReference>
<feature type="domain" description="Helicase ATP-binding" evidence="5">
    <location>
        <begin position="18"/>
        <end position="183"/>
    </location>
</feature>
<dbReference type="AlphaFoldDB" id="B6AGJ0"/>
<dbReference type="GO" id="GO:0003724">
    <property type="term" value="F:RNA helicase activity"/>
    <property type="evidence" value="ECO:0007669"/>
    <property type="project" value="UniProtKB-EC"/>
</dbReference>
<dbReference type="PROSITE" id="PS51194">
    <property type="entry name" value="HELICASE_CTER"/>
    <property type="match status" value="1"/>
</dbReference>
<dbReference type="STRING" id="441375.B6AGJ0"/>
<dbReference type="Gene3D" id="1.20.120.1080">
    <property type="match status" value="1"/>
</dbReference>
<dbReference type="GeneID" id="6996752"/>
<accession>B6AGJ0</accession>
<evidence type="ECO:0000259" key="6">
    <source>
        <dbReference type="PROSITE" id="PS51194"/>
    </source>
</evidence>
<keyword evidence="8" id="KW-1185">Reference proteome</keyword>
<dbReference type="Pfam" id="PF04408">
    <property type="entry name" value="WHD_HA2"/>
    <property type="match status" value="1"/>
</dbReference>
<dbReference type="Pfam" id="PF00270">
    <property type="entry name" value="DEAD"/>
    <property type="match status" value="1"/>
</dbReference>
<gene>
    <name evidence="7" type="ORF">CMU_002020</name>
</gene>
<dbReference type="Proteomes" id="UP000001460">
    <property type="component" value="Unassembled WGS sequence"/>
</dbReference>
<dbReference type="eggNOG" id="KOG0923">
    <property type="taxonomic scope" value="Eukaryota"/>
</dbReference>
<keyword evidence="3 7" id="KW-0378">Hydrolase</keyword>
<dbReference type="PROSITE" id="PS51192">
    <property type="entry name" value="HELICASE_ATP_BIND_1"/>
    <property type="match status" value="1"/>
</dbReference>
<dbReference type="SMART" id="SM00490">
    <property type="entry name" value="HELICc"/>
    <property type="match status" value="1"/>
</dbReference>
<evidence type="ECO:0000313" key="7">
    <source>
        <dbReference type="EMBL" id="EEA07331.1"/>
    </source>
</evidence>
<dbReference type="RefSeq" id="XP_002141680.1">
    <property type="nucleotide sequence ID" value="XM_002141644.1"/>
</dbReference>
<keyword evidence="2" id="KW-0547">Nucleotide-binding</keyword>
<feature type="domain" description="Helicase C-terminal" evidence="6">
    <location>
        <begin position="215"/>
        <end position="409"/>
    </location>
</feature>
<keyword evidence="7" id="KW-0347">Helicase</keyword>
<dbReference type="OMA" id="EFRLNIC"/>
<proteinExistence type="predicted"/>
<evidence type="ECO:0000256" key="1">
    <source>
        <dbReference type="ARBA" id="ARBA00012552"/>
    </source>
</evidence>
<dbReference type="CDD" id="cd18791">
    <property type="entry name" value="SF2_C_RHA"/>
    <property type="match status" value="1"/>
</dbReference>
<dbReference type="Pfam" id="PF21010">
    <property type="entry name" value="HA2_C"/>
    <property type="match status" value="1"/>
</dbReference>
<keyword evidence="4" id="KW-0067">ATP-binding</keyword>
<dbReference type="EC" id="3.6.4.13" evidence="1"/>
<evidence type="ECO:0000256" key="2">
    <source>
        <dbReference type="ARBA" id="ARBA00022741"/>
    </source>
</evidence>
<evidence type="ECO:0000256" key="4">
    <source>
        <dbReference type="ARBA" id="ARBA00022840"/>
    </source>
</evidence>
<protein>
    <recommendedName>
        <fullName evidence="1">RNA helicase</fullName>
        <ecNumber evidence="1">3.6.4.13</ecNumber>
    </recommendedName>
</protein>
<dbReference type="Pfam" id="PF07717">
    <property type="entry name" value="OB_NTP_bind"/>
    <property type="match status" value="1"/>
</dbReference>
<dbReference type="InterPro" id="IPR002464">
    <property type="entry name" value="DNA/RNA_helicase_DEAH_CS"/>
</dbReference>
<dbReference type="GO" id="GO:0071013">
    <property type="term" value="C:catalytic step 2 spliceosome"/>
    <property type="evidence" value="ECO:0007669"/>
    <property type="project" value="TreeGrafter"/>
</dbReference>
<dbReference type="GO" id="GO:0016787">
    <property type="term" value="F:hydrolase activity"/>
    <property type="evidence" value="ECO:0007669"/>
    <property type="project" value="UniProtKB-KW"/>
</dbReference>
<dbReference type="SUPFAM" id="SSF52540">
    <property type="entry name" value="P-loop containing nucleoside triphosphate hydrolases"/>
    <property type="match status" value="1"/>
</dbReference>
<sequence>MSKGTEDLPIIQHKYQIISTIKENDVIIITGETGSGKTTQIPIFLHESGFTNNRKTIAITQPRRIAAISLAKHVSALLNSKVGDIVGYSVRFRSAVSYNTRIKFLTDGMLIRECITRNTTFDNYSVVIIDEAHERSIRTDFLLGILYNALLLNKKVKIIIMSATFQYEDFVNFFNKQSSDTKSFKIKCYNIPGRQYPVKIYYLPEPEIDYIDAILITILTIHFTKPKGDILVFLPGQDDILHLYDTLTEKSDQINEFLKLNGHVDVYIGSQQSKTSQILRMYIQCLYSAMTSEEQSRVFDKIPDNHRKIILATNIAETSVTLPNITYVIDSGLEKQKYHFAETGLDALVVQEISKTAAIQRAGRAGRVKPGEVYRMYTVEGYEQMKISPIPDILRTSLSETILELLSILELNFEGDDKEKPSITGLNYNIANKIFNFPFVSPPRKESIMMSLQYLYRLGALDRSGAINELGYKLAILPLPPILGKLLYDSISLYCTSEILSLIAMLSSECHIEFNINSSKKSTKNKNSKKYSSNIKIVMSLYGDHIGLIELYNQWISKGNINMSGDFHKSGFNKSAYNLTKDQKSLCNDLGISNTSLIRAYYIRNQLADLVRSVFGVNSISSCLITKNVNDHESNVESDIWLPVLKCITKGLWMQSARLDNSGKQYITELNKQTISIHPSSSIQFMKNKPQWVIFSELIYTRKMYIRCISPINAKWLSELCPNWFVNTNTK</sequence>
<dbReference type="GO" id="GO:0000390">
    <property type="term" value="P:spliceosomal complex disassembly"/>
    <property type="evidence" value="ECO:0007669"/>
    <property type="project" value="TreeGrafter"/>
</dbReference>
<dbReference type="CDD" id="cd17917">
    <property type="entry name" value="DEXHc_RHA-like"/>
    <property type="match status" value="1"/>
</dbReference>
<dbReference type="PANTHER" id="PTHR18934:SF85">
    <property type="entry name" value="ATP-DEPENDENT RNA HELICASE DHX8"/>
    <property type="match status" value="1"/>
</dbReference>
<dbReference type="InterPro" id="IPR001650">
    <property type="entry name" value="Helicase_C-like"/>
</dbReference>
<name>B6AGJ0_CRYMR</name>
<evidence type="ECO:0000259" key="5">
    <source>
        <dbReference type="PROSITE" id="PS51192"/>
    </source>
</evidence>
<dbReference type="SMART" id="SM00487">
    <property type="entry name" value="DEXDc"/>
    <property type="match status" value="1"/>
</dbReference>
<dbReference type="EMBL" id="DS989732">
    <property type="protein sequence ID" value="EEA07331.1"/>
    <property type="molecule type" value="Genomic_DNA"/>
</dbReference>
<reference evidence="7" key="1">
    <citation type="submission" date="2008-06" db="EMBL/GenBank/DDBJ databases">
        <authorList>
            <person name="Lorenzi H."/>
            <person name="Inman J."/>
            <person name="Miller J."/>
            <person name="Schobel S."/>
            <person name="Amedeo P."/>
            <person name="Caler E.V."/>
            <person name="da Silva J."/>
        </authorList>
    </citation>
    <scope>NUCLEOTIDE SEQUENCE [LARGE SCALE GENOMIC DNA]</scope>
    <source>
        <strain evidence="7">RN66</strain>
    </source>
</reference>
<dbReference type="VEuPathDB" id="CryptoDB:CMU_002020"/>
<dbReference type="GO" id="GO:0003723">
    <property type="term" value="F:RNA binding"/>
    <property type="evidence" value="ECO:0007669"/>
    <property type="project" value="TreeGrafter"/>
</dbReference>
<dbReference type="InterPro" id="IPR007502">
    <property type="entry name" value="Helicase-assoc_dom"/>
</dbReference>
<dbReference type="OrthoDB" id="10253254at2759"/>
<dbReference type="PROSITE" id="PS00690">
    <property type="entry name" value="DEAH_ATP_HELICASE"/>
    <property type="match status" value="1"/>
</dbReference>
<dbReference type="InterPro" id="IPR011545">
    <property type="entry name" value="DEAD/DEAH_box_helicase_dom"/>
</dbReference>